<evidence type="ECO:0000313" key="7">
    <source>
        <dbReference type="Proteomes" id="UP000463931"/>
    </source>
</evidence>
<feature type="transmembrane region" description="Helical" evidence="1">
    <location>
        <begin position="64"/>
        <end position="82"/>
    </location>
</feature>
<dbReference type="EMBL" id="SRYK01000013">
    <property type="protein sequence ID" value="TGY56062.1"/>
    <property type="molecule type" value="Genomic_DNA"/>
</dbReference>
<dbReference type="Proteomes" id="UP000306855">
    <property type="component" value="Unassembled WGS sequence"/>
</dbReference>
<reference evidence="2 7" key="2">
    <citation type="journal article" date="2019" name="Nat. Med.">
        <title>Preventing dysbiosis of the neonatal mouse intestinal microbiome protects against late-onset sepsis.</title>
        <authorList>
            <person name="Singer J.R."/>
            <person name="Blosser E.G."/>
            <person name="Zindl C.L."/>
            <person name="Silberger D.J."/>
            <person name="Conlan S."/>
            <person name="Laufer V.A."/>
            <person name="DiToro D."/>
            <person name="Deming C."/>
            <person name="Kumar R."/>
            <person name="Morrow C.D."/>
            <person name="Segre J.A."/>
            <person name="Gray M.J."/>
            <person name="Randolph D.A."/>
            <person name="Weaver C.T."/>
        </authorList>
    </citation>
    <scope>NUCLEOTIDE SEQUENCE [LARGE SCALE GENOMIC DNA]</scope>
    <source>
        <strain evidence="2 7">V10</strain>
    </source>
</reference>
<proteinExistence type="predicted"/>
<evidence type="ECO:0000313" key="6">
    <source>
        <dbReference type="Proteomes" id="UP000306855"/>
    </source>
</evidence>
<evidence type="ECO:0000256" key="1">
    <source>
        <dbReference type="SAM" id="Phobius"/>
    </source>
</evidence>
<protein>
    <submittedName>
        <fullName evidence="2">DUF2207 domain-containing protein</fullName>
    </submittedName>
    <submittedName>
        <fullName evidence="3">Na+-transporting malonate decarboxylase, carboxybiotin decarboxylase subunit, madB</fullName>
    </submittedName>
</protein>
<keyword evidence="1" id="KW-1133">Transmembrane helix</keyword>
<sequence length="88" mass="9273">MDMLFIVLHVLFGLGSFAGSLMLAVGFKDKFNELNTLQKSGILLTIISLFATIAVTMVSNGNMIAAIIFIALGVAACGYLAFAKTKVA</sequence>
<dbReference type="Proteomes" id="UP000463931">
    <property type="component" value="Chromosome"/>
</dbReference>
<dbReference type="EMBL" id="CP040852">
    <property type="protein sequence ID" value="QIA90835.1"/>
    <property type="molecule type" value="Genomic_DNA"/>
</dbReference>
<evidence type="ECO:0000313" key="2">
    <source>
        <dbReference type="EMBL" id="QIA90835.1"/>
    </source>
</evidence>
<dbReference type="RefSeq" id="WP_004049336.1">
    <property type="nucleotide sequence ID" value="NZ_AP025728.1"/>
</dbReference>
<dbReference type="EMBL" id="QZFR01000137">
    <property type="protein sequence ID" value="RXV63192.1"/>
    <property type="molecule type" value="Genomic_DNA"/>
</dbReference>
<keyword evidence="1" id="KW-0472">Membrane</keyword>
<keyword evidence="1" id="KW-0812">Transmembrane</keyword>
<organism evidence="3 5">
    <name type="scientific">Ligilactobacillus murinus</name>
    <dbReference type="NCBI Taxonomy" id="1622"/>
    <lineage>
        <taxon>Bacteria</taxon>
        <taxon>Bacillati</taxon>
        <taxon>Bacillota</taxon>
        <taxon>Bacilli</taxon>
        <taxon>Lactobacillales</taxon>
        <taxon>Lactobacillaceae</taxon>
        <taxon>Ligilactobacillus</taxon>
    </lineage>
</organism>
<accession>A0A4Q2A1Y2</accession>
<feature type="transmembrane region" description="Helical" evidence="1">
    <location>
        <begin position="39"/>
        <end position="58"/>
    </location>
</feature>
<dbReference type="Proteomes" id="UP000289316">
    <property type="component" value="Unassembled WGS sequence"/>
</dbReference>
<evidence type="ECO:0000313" key="4">
    <source>
        <dbReference type="EMBL" id="TGY56062.1"/>
    </source>
</evidence>
<dbReference type="OrthoDB" id="2316088at2"/>
<evidence type="ECO:0000313" key="3">
    <source>
        <dbReference type="EMBL" id="RXV63192.1"/>
    </source>
</evidence>
<evidence type="ECO:0000313" key="5">
    <source>
        <dbReference type="Proteomes" id="UP000289316"/>
    </source>
</evidence>
<dbReference type="AlphaFoldDB" id="A0A4Q2A1Y2"/>
<name>A0A4Q2A1Y2_9LACO</name>
<reference evidence="4 6" key="3">
    <citation type="submission" date="2019-04" db="EMBL/GenBank/DDBJ databases">
        <title>Microbes associate with the intestines of laboratory mice.</title>
        <authorList>
            <person name="Navarre W."/>
            <person name="Wong E."/>
            <person name="Huang K."/>
            <person name="Tropini C."/>
            <person name="Ng K."/>
            <person name="Yu B."/>
        </authorList>
    </citation>
    <scope>NUCLEOTIDE SEQUENCE [LARGE SCALE GENOMIC DNA]</scope>
    <source>
        <strain evidence="4 6">NM26_J9</strain>
    </source>
</reference>
<reference evidence="3 5" key="1">
    <citation type="submission" date="2018-09" db="EMBL/GenBank/DDBJ databases">
        <title>Murine metabolic-syndrome-specific gut microbial biobank.</title>
        <authorList>
            <person name="Liu C."/>
        </authorList>
    </citation>
    <scope>NUCLEOTIDE SEQUENCE [LARGE SCALE GENOMIC DNA]</scope>
    <source>
        <strain evidence="3 5">C-30</strain>
    </source>
</reference>
<feature type="transmembrane region" description="Helical" evidence="1">
    <location>
        <begin position="6"/>
        <end position="27"/>
    </location>
</feature>
<gene>
    <name evidence="3" type="ORF">D6C19_11170</name>
    <name evidence="4" type="ORF">E5340_03950</name>
    <name evidence="2" type="ORF">FEE40_12080</name>
</gene>